<dbReference type="EMBL" id="SPRH01000048">
    <property type="protein sequence ID" value="TIB97426.1"/>
    <property type="molecule type" value="Genomic_DNA"/>
</dbReference>
<comment type="similarity">
    <text evidence="2 11">Belongs to the mitochondrial carrier (TC 2.A.29) family.</text>
</comment>
<name>A0A4T0M213_9BASI</name>
<sequence length="301" mass="32883">MSSQTTNPKPLPGWSMPLAGAVGGVVEILTMYPTDIAKTRMQLEAGKSQGMVKILSDIARKEGFARLYRGLAAPLTMEAPKRAVKFAANDYWGKTYKYMAGTTEMTQALSLATGCTAGATESFVVTPFELIKIRLQDKTSTFKVPLGPLDVIKRTIQSDGLLGMYAGMEATFWRHFWWNGGYFGVIFQIRSHLPKTETNSGKLLNNFTAGTIGGLCGTVLNTPFDVVKSRIQGTVKVPGVVPKYNWTYPSLILVAREEGIKSLFKGFIPKATRLGPGGGILLLVVDFTINQMRKIMGPPYV</sequence>
<evidence type="ECO:0000313" key="16">
    <source>
        <dbReference type="EMBL" id="TIC63668.1"/>
    </source>
</evidence>
<keyword evidence="3 11" id="KW-0813">Transport</keyword>
<evidence type="ECO:0000256" key="8">
    <source>
        <dbReference type="ARBA" id="ARBA00023128"/>
    </source>
</evidence>
<comment type="caution">
    <text evidence="12">The sequence shown here is derived from an EMBL/GenBank/DDBJ whole genome shotgun (WGS) entry which is preliminary data.</text>
</comment>
<keyword evidence="9 10" id="KW-0472">Membrane</keyword>
<dbReference type="InterPro" id="IPR051752">
    <property type="entry name" value="Mito_2-oxodicarb_carrier"/>
</dbReference>
<keyword evidence="5" id="KW-0677">Repeat</keyword>
<dbReference type="GO" id="GO:0005743">
    <property type="term" value="C:mitochondrial inner membrane"/>
    <property type="evidence" value="ECO:0007669"/>
    <property type="project" value="UniProtKB-SubCell"/>
</dbReference>
<dbReference type="EMBL" id="SPRW01000044">
    <property type="protein sequence ID" value="TIC62654.1"/>
    <property type="molecule type" value="Genomic_DNA"/>
</dbReference>
<dbReference type="Proteomes" id="UP000310685">
    <property type="component" value="Unassembled WGS sequence"/>
</dbReference>
<evidence type="ECO:0000256" key="7">
    <source>
        <dbReference type="ARBA" id="ARBA00022989"/>
    </source>
</evidence>
<feature type="repeat" description="Solcar" evidence="10">
    <location>
        <begin position="11"/>
        <end position="95"/>
    </location>
</feature>
<accession>A0A4T0M213</accession>
<keyword evidence="7" id="KW-1133">Transmembrane helix</keyword>
<dbReference type="InterPro" id="IPR018108">
    <property type="entry name" value="MCP_transmembrane"/>
</dbReference>
<evidence type="ECO:0000313" key="12">
    <source>
        <dbReference type="EMBL" id="TIB76569.1"/>
    </source>
</evidence>
<evidence type="ECO:0000256" key="10">
    <source>
        <dbReference type="PROSITE-ProRule" id="PRU00282"/>
    </source>
</evidence>
<dbReference type="Proteomes" id="UP000309601">
    <property type="component" value="Unassembled WGS sequence"/>
</dbReference>
<feature type="repeat" description="Solcar" evidence="10">
    <location>
        <begin position="201"/>
        <end position="291"/>
    </location>
</feature>
<protein>
    <recommendedName>
        <fullName evidence="22">Mitochondrial carrier</fullName>
    </recommendedName>
</protein>
<dbReference type="PANTHER" id="PTHR46356">
    <property type="entry name" value="MITOCHONDRIAL 2-OXODICARBOXYLATE CARRIER"/>
    <property type="match status" value="1"/>
</dbReference>
<dbReference type="SUPFAM" id="SSF103506">
    <property type="entry name" value="Mitochondrial carrier"/>
    <property type="match status" value="1"/>
</dbReference>
<evidence type="ECO:0000256" key="9">
    <source>
        <dbReference type="ARBA" id="ARBA00023136"/>
    </source>
</evidence>
<evidence type="ECO:0000256" key="2">
    <source>
        <dbReference type="ARBA" id="ARBA00006375"/>
    </source>
</evidence>
<dbReference type="Proteomes" id="UP000305647">
    <property type="component" value="Unassembled WGS sequence"/>
</dbReference>
<keyword evidence="4 10" id="KW-0812">Transmembrane</keyword>
<evidence type="ECO:0008006" key="22">
    <source>
        <dbReference type="Google" id="ProtNLM"/>
    </source>
</evidence>
<evidence type="ECO:0000313" key="18">
    <source>
        <dbReference type="Proteomes" id="UP000307169"/>
    </source>
</evidence>
<dbReference type="EMBL" id="SPRC01000044">
    <property type="protein sequence ID" value="TIB76569.1"/>
    <property type="molecule type" value="Genomic_DNA"/>
</dbReference>
<evidence type="ECO:0000313" key="21">
    <source>
        <dbReference type="Proteomes" id="UP000310708"/>
    </source>
</evidence>
<evidence type="ECO:0000256" key="6">
    <source>
        <dbReference type="ARBA" id="ARBA00022792"/>
    </source>
</evidence>
<keyword evidence="6" id="KW-0999">Mitochondrion inner membrane</keyword>
<feature type="repeat" description="Solcar" evidence="10">
    <location>
        <begin position="105"/>
        <end position="192"/>
    </location>
</feature>
<dbReference type="EMBL" id="SPRO01000042">
    <property type="protein sequence ID" value="TIC28310.1"/>
    <property type="molecule type" value="Genomic_DNA"/>
</dbReference>
<evidence type="ECO:0000313" key="19">
    <source>
        <dbReference type="Proteomes" id="UP000309601"/>
    </source>
</evidence>
<evidence type="ECO:0000313" key="20">
    <source>
        <dbReference type="Proteomes" id="UP000310685"/>
    </source>
</evidence>
<evidence type="ECO:0000313" key="17">
    <source>
        <dbReference type="Proteomes" id="UP000305647"/>
    </source>
</evidence>
<proteinExistence type="inferred from homology"/>
<organism evidence="12 20">
    <name type="scientific">Wallemia mellicola</name>
    <dbReference type="NCBI Taxonomy" id="1708541"/>
    <lineage>
        <taxon>Eukaryota</taxon>
        <taxon>Fungi</taxon>
        <taxon>Dikarya</taxon>
        <taxon>Basidiomycota</taxon>
        <taxon>Wallemiomycotina</taxon>
        <taxon>Wallemiomycetes</taxon>
        <taxon>Wallemiales</taxon>
        <taxon>Wallemiaceae</taxon>
        <taxon>Wallemia</taxon>
    </lineage>
</organism>
<dbReference type="PANTHER" id="PTHR46356:SF1">
    <property type="entry name" value="MITOCHONDRIAL 2-OXODICARBOXYLATE CARRIER"/>
    <property type="match status" value="1"/>
</dbReference>
<evidence type="ECO:0000256" key="4">
    <source>
        <dbReference type="ARBA" id="ARBA00022692"/>
    </source>
</evidence>
<evidence type="ECO:0000256" key="3">
    <source>
        <dbReference type="ARBA" id="ARBA00022448"/>
    </source>
</evidence>
<dbReference type="Proteomes" id="UP000307169">
    <property type="component" value="Unassembled WGS sequence"/>
</dbReference>
<dbReference type="Gene3D" id="1.50.40.10">
    <property type="entry name" value="Mitochondrial carrier domain"/>
    <property type="match status" value="1"/>
</dbReference>
<comment type="subcellular location">
    <subcellularLocation>
        <location evidence="1">Mitochondrion inner membrane</location>
        <topology evidence="1">Multi-pass membrane protein</topology>
    </subcellularLocation>
</comment>
<dbReference type="EMBL" id="SPRX01000044">
    <property type="protein sequence ID" value="TIC63668.1"/>
    <property type="molecule type" value="Genomic_DNA"/>
</dbReference>
<dbReference type="Pfam" id="PF00153">
    <property type="entry name" value="Mito_carr"/>
    <property type="match status" value="3"/>
</dbReference>
<evidence type="ECO:0000256" key="5">
    <source>
        <dbReference type="ARBA" id="ARBA00022737"/>
    </source>
</evidence>
<reference evidence="17 18" key="1">
    <citation type="submission" date="2019-03" db="EMBL/GenBank/DDBJ databases">
        <title>Sequencing 25 genomes of Wallemia mellicola.</title>
        <authorList>
            <person name="Gostincar C."/>
        </authorList>
    </citation>
    <scope>NUCLEOTIDE SEQUENCE [LARGE SCALE GENOMIC DNA]</scope>
    <source>
        <strain evidence="13 18">EXF-1262</strain>
        <strain evidence="15 19">EXF-1274</strain>
        <strain evidence="12 20">EXF-6152</strain>
        <strain evidence="16 21">EXF-757</strain>
        <strain evidence="14 17">EXF-8738</strain>
    </source>
</reference>
<dbReference type="Proteomes" id="UP000310708">
    <property type="component" value="Unassembled WGS sequence"/>
</dbReference>
<dbReference type="AlphaFoldDB" id="A0A4T0M213"/>
<gene>
    <name evidence="16" type="ORF">E3Q01_03233</name>
    <name evidence="15" type="ORF">E3Q02_03398</name>
    <name evidence="14" type="ORF">E3Q10_03277</name>
    <name evidence="13" type="ORF">E3Q17_03419</name>
    <name evidence="12" type="ORF">E3Q22_03461</name>
</gene>
<evidence type="ECO:0000313" key="15">
    <source>
        <dbReference type="EMBL" id="TIC62654.1"/>
    </source>
</evidence>
<evidence type="ECO:0000313" key="13">
    <source>
        <dbReference type="EMBL" id="TIB97426.1"/>
    </source>
</evidence>
<evidence type="ECO:0000313" key="14">
    <source>
        <dbReference type="EMBL" id="TIC28310.1"/>
    </source>
</evidence>
<evidence type="ECO:0000256" key="11">
    <source>
        <dbReference type="RuleBase" id="RU000488"/>
    </source>
</evidence>
<dbReference type="PROSITE" id="PS50920">
    <property type="entry name" value="SOLCAR"/>
    <property type="match status" value="3"/>
</dbReference>
<keyword evidence="8" id="KW-0496">Mitochondrion</keyword>
<dbReference type="InterPro" id="IPR023395">
    <property type="entry name" value="MCP_dom_sf"/>
</dbReference>
<evidence type="ECO:0000256" key="1">
    <source>
        <dbReference type="ARBA" id="ARBA00004448"/>
    </source>
</evidence>